<reference evidence="3" key="1">
    <citation type="submission" date="2020-11" db="EMBL/GenBank/DDBJ databases">
        <authorList>
            <consortium name="DOE Joint Genome Institute"/>
            <person name="Ahrendt S."/>
            <person name="Riley R."/>
            <person name="Andreopoulos W."/>
            <person name="Labutti K."/>
            <person name="Pangilinan J."/>
            <person name="Ruiz-Duenas F.J."/>
            <person name="Barrasa J.M."/>
            <person name="Sanchez-Garcia M."/>
            <person name="Camarero S."/>
            <person name="Miyauchi S."/>
            <person name="Serrano A."/>
            <person name="Linde D."/>
            <person name="Babiker R."/>
            <person name="Drula E."/>
            <person name="Ayuso-Fernandez I."/>
            <person name="Pacheco R."/>
            <person name="Padilla G."/>
            <person name="Ferreira P."/>
            <person name="Barriuso J."/>
            <person name="Kellner H."/>
            <person name="Castanera R."/>
            <person name="Alfaro M."/>
            <person name="Ramirez L."/>
            <person name="Pisabarro A.G."/>
            <person name="Kuo A."/>
            <person name="Tritt A."/>
            <person name="Lipzen A."/>
            <person name="He G."/>
            <person name="Yan M."/>
            <person name="Ng V."/>
            <person name="Cullen D."/>
            <person name="Martin F."/>
            <person name="Rosso M.-N."/>
            <person name="Henrissat B."/>
            <person name="Hibbett D."/>
            <person name="Martinez A.T."/>
            <person name="Grigoriev I.V."/>
        </authorList>
    </citation>
    <scope>NUCLEOTIDE SEQUENCE</scope>
    <source>
        <strain evidence="3">ATCC 90797</strain>
    </source>
</reference>
<accession>A0A9P6A5H0</accession>
<dbReference type="Pfam" id="PF00248">
    <property type="entry name" value="Aldo_ket_red"/>
    <property type="match status" value="1"/>
</dbReference>
<dbReference type="GO" id="GO:0016491">
    <property type="term" value="F:oxidoreductase activity"/>
    <property type="evidence" value="ECO:0007669"/>
    <property type="project" value="UniProtKB-KW"/>
</dbReference>
<dbReference type="EMBL" id="MU154527">
    <property type="protein sequence ID" value="KAF9500382.1"/>
    <property type="molecule type" value="Genomic_DNA"/>
</dbReference>
<dbReference type="SUPFAM" id="SSF51430">
    <property type="entry name" value="NAD(P)-linked oxidoreductase"/>
    <property type="match status" value="1"/>
</dbReference>
<evidence type="ECO:0000256" key="1">
    <source>
        <dbReference type="ARBA" id="ARBA00023002"/>
    </source>
</evidence>
<keyword evidence="4" id="KW-1185">Reference proteome</keyword>
<proteinExistence type="predicted"/>
<dbReference type="Gene3D" id="3.20.20.100">
    <property type="entry name" value="NADP-dependent oxidoreductase domain"/>
    <property type="match status" value="1"/>
</dbReference>
<dbReference type="InterPro" id="IPR050523">
    <property type="entry name" value="AKR_Detox_Biosynth"/>
</dbReference>
<sequence>MIPSTLEMWYLHAPDRSVPYGVTMKAVDELYKVGHFKRFGIGNYAAWEVTEIVGICKANGYILPTIYQGIYNLNAIHHSVEPELFPCLRNFGISFYGFNPRTYSSFFQQP</sequence>
<gene>
    <name evidence="3" type="ORF">BDN71DRAFT_1440416</name>
</gene>
<keyword evidence="1" id="KW-0560">Oxidoreductase</keyword>
<dbReference type="InterPro" id="IPR036812">
    <property type="entry name" value="NAD(P)_OxRdtase_dom_sf"/>
</dbReference>
<dbReference type="Proteomes" id="UP000807025">
    <property type="component" value="Unassembled WGS sequence"/>
</dbReference>
<name>A0A9P6A5H0_PLEER</name>
<dbReference type="OrthoDB" id="2310150at2759"/>
<dbReference type="PANTHER" id="PTHR43364">
    <property type="entry name" value="NADH-SPECIFIC METHYLGLYOXAL REDUCTASE-RELATED"/>
    <property type="match status" value="1"/>
</dbReference>
<organism evidence="3 4">
    <name type="scientific">Pleurotus eryngii</name>
    <name type="common">Boletus of the steppes</name>
    <dbReference type="NCBI Taxonomy" id="5323"/>
    <lineage>
        <taxon>Eukaryota</taxon>
        <taxon>Fungi</taxon>
        <taxon>Dikarya</taxon>
        <taxon>Basidiomycota</taxon>
        <taxon>Agaricomycotina</taxon>
        <taxon>Agaricomycetes</taxon>
        <taxon>Agaricomycetidae</taxon>
        <taxon>Agaricales</taxon>
        <taxon>Pleurotineae</taxon>
        <taxon>Pleurotaceae</taxon>
        <taxon>Pleurotus</taxon>
    </lineage>
</organism>
<evidence type="ECO:0000313" key="4">
    <source>
        <dbReference type="Proteomes" id="UP000807025"/>
    </source>
</evidence>
<protein>
    <recommendedName>
        <fullName evidence="2">NADP-dependent oxidoreductase domain-containing protein</fullName>
    </recommendedName>
</protein>
<dbReference type="PANTHER" id="PTHR43364:SF4">
    <property type="entry name" value="NAD(P)-LINKED OXIDOREDUCTASE SUPERFAMILY PROTEIN"/>
    <property type="match status" value="1"/>
</dbReference>
<dbReference type="AlphaFoldDB" id="A0A9P6A5H0"/>
<comment type="caution">
    <text evidence="3">The sequence shown here is derived from an EMBL/GenBank/DDBJ whole genome shotgun (WGS) entry which is preliminary data.</text>
</comment>
<dbReference type="InterPro" id="IPR023210">
    <property type="entry name" value="NADP_OxRdtase_dom"/>
</dbReference>
<evidence type="ECO:0000313" key="3">
    <source>
        <dbReference type="EMBL" id="KAF9500382.1"/>
    </source>
</evidence>
<feature type="domain" description="NADP-dependent oxidoreductase" evidence="2">
    <location>
        <begin position="5"/>
        <end position="100"/>
    </location>
</feature>
<evidence type="ECO:0000259" key="2">
    <source>
        <dbReference type="Pfam" id="PF00248"/>
    </source>
</evidence>